<dbReference type="Pfam" id="PF00348">
    <property type="entry name" value="polyprenyl_synt"/>
    <property type="match status" value="1"/>
</dbReference>
<protein>
    <submittedName>
        <fullName evidence="2">Polyprenyl synthetase family protein</fullName>
    </submittedName>
</protein>
<reference evidence="2" key="1">
    <citation type="submission" date="2024-05" db="EMBL/GenBank/DDBJ databases">
        <title>30 novel species of actinomycetes from the DSMZ collection.</title>
        <authorList>
            <person name="Nouioui I."/>
        </authorList>
    </citation>
    <scope>NUCLEOTIDE SEQUENCE</scope>
    <source>
        <strain evidence="2">DSM 3412</strain>
    </source>
</reference>
<sequence length="327" mass="35098">MNTLSYAELHRQVAPDIDAEIAGALESLGPSTTAVRRSISGLLGHQQMKYPLSVLPLLVHASETGVVGPAVPLSAVHVLWWTSACYLDDLSDGHGAHTPAGLGTDEALLASVLSGQALPIRVVQAQPVSDAVRNALTREIVDCWIDAVEGQLRDLRGDLANASRDAVVAAYRGKSGAPFGMITAMAAILSGAGTERTEQWREFGDVFGILWQLFNDQEDLLSGRDEDLLNGTVTYLLACALEETPPGSRGRVAQLAHDARSSEPARAQLRALLLAPAALRRFEKDLAAFRDDAHRVLDELGGDRTYFPALRQLVDQAAGMYLTEEPS</sequence>
<organism evidence="2 3">
    <name type="scientific">Streptomyces gottesmaniae</name>
    <dbReference type="NCBI Taxonomy" id="3075518"/>
    <lineage>
        <taxon>Bacteria</taxon>
        <taxon>Bacillati</taxon>
        <taxon>Actinomycetota</taxon>
        <taxon>Actinomycetes</taxon>
        <taxon>Kitasatosporales</taxon>
        <taxon>Streptomycetaceae</taxon>
        <taxon>Streptomyces</taxon>
    </lineage>
</organism>
<dbReference type="InterPro" id="IPR000092">
    <property type="entry name" value="Polyprenyl_synt"/>
</dbReference>
<dbReference type="SUPFAM" id="SSF48576">
    <property type="entry name" value="Terpenoid synthases"/>
    <property type="match status" value="1"/>
</dbReference>
<dbReference type="InterPro" id="IPR008949">
    <property type="entry name" value="Isoprenoid_synthase_dom_sf"/>
</dbReference>
<dbReference type="EMBL" id="JAVRFJ010000015">
    <property type="protein sequence ID" value="MDT0569574.1"/>
    <property type="molecule type" value="Genomic_DNA"/>
</dbReference>
<proteinExistence type="inferred from homology"/>
<dbReference type="Gene3D" id="1.10.600.10">
    <property type="entry name" value="Farnesyl Diphosphate Synthase"/>
    <property type="match status" value="1"/>
</dbReference>
<comment type="caution">
    <text evidence="2">The sequence shown here is derived from an EMBL/GenBank/DDBJ whole genome shotgun (WGS) entry which is preliminary data.</text>
</comment>
<comment type="similarity">
    <text evidence="1">Belongs to the FPP/GGPP synthase family.</text>
</comment>
<keyword evidence="3" id="KW-1185">Reference proteome</keyword>
<accession>A0ABU2YZ09</accession>
<evidence type="ECO:0000313" key="3">
    <source>
        <dbReference type="Proteomes" id="UP001180737"/>
    </source>
</evidence>
<dbReference type="Proteomes" id="UP001180737">
    <property type="component" value="Unassembled WGS sequence"/>
</dbReference>
<gene>
    <name evidence="2" type="ORF">RM704_19205</name>
</gene>
<keyword evidence="1" id="KW-0808">Transferase</keyword>
<dbReference type="RefSeq" id="WP_033529648.1">
    <property type="nucleotide sequence ID" value="NZ_JAVRFJ010000015.1"/>
</dbReference>
<evidence type="ECO:0000313" key="2">
    <source>
        <dbReference type="EMBL" id="MDT0569574.1"/>
    </source>
</evidence>
<name>A0ABU2YZ09_9ACTN</name>
<evidence type="ECO:0000256" key="1">
    <source>
        <dbReference type="RuleBase" id="RU004466"/>
    </source>
</evidence>